<dbReference type="GeneID" id="59162317"/>
<name>A0A650GF13_9MICO</name>
<sequence length="365" mass="38913">MSVVPERVDLGGDELRVGRAWPKDLSADRLSLRVEGRDGSDRLRAGELDLTRSRGRWQVGEVRVLPFATDPRLPGLAGLAGLDGTLLVHRGGRRAVLREAGSYTKVVRPGALDAVLQAHRTGARLAARAGWAAPAAEVVPGRPGTIRLSTVPGAPLHDLGLRGDEEAVRRGWGAFAEGWPEVVAGDASELPAHDASAEVQVAERAVRQALDAWSPPAQVRLGVERALDLTVAALLDDAGAPAVPSHRDLHDKQLLVGEGLGLLDLDTAARAEPELDLANLLEHVRLRGRQGLWSPAVVALGEEGVRRAAERVGADPRRLAAYRAATRLRLAGIYLFRPRWAGLARTELELVASAPPLMRALSCGS</sequence>
<dbReference type="AlphaFoldDB" id="A0A650GF13"/>
<protein>
    <recommendedName>
        <fullName evidence="3">Aminoglycoside phosphotransferase domain-containing protein</fullName>
    </recommendedName>
</protein>
<evidence type="ECO:0000313" key="2">
    <source>
        <dbReference type="Proteomes" id="UP000271708"/>
    </source>
</evidence>
<organism evidence="1 2">
    <name type="scientific">Janibacter melonis</name>
    <dbReference type="NCBI Taxonomy" id="262209"/>
    <lineage>
        <taxon>Bacteria</taxon>
        <taxon>Bacillati</taxon>
        <taxon>Actinomycetota</taxon>
        <taxon>Actinomycetes</taxon>
        <taxon>Micrococcales</taxon>
        <taxon>Intrasporangiaceae</taxon>
        <taxon>Janibacter</taxon>
    </lineage>
</organism>
<proteinExistence type="predicted"/>
<dbReference type="EMBL" id="CP044548">
    <property type="protein sequence ID" value="QGX08551.1"/>
    <property type="molecule type" value="Genomic_DNA"/>
</dbReference>
<dbReference type="SUPFAM" id="SSF56112">
    <property type="entry name" value="Protein kinase-like (PK-like)"/>
    <property type="match status" value="1"/>
</dbReference>
<gene>
    <name evidence="1" type="ORF">EEW87_16870</name>
</gene>
<dbReference type="KEGG" id="jme:EEW87_16870"/>
<evidence type="ECO:0000313" key="1">
    <source>
        <dbReference type="EMBL" id="QGX08551.1"/>
    </source>
</evidence>
<accession>A0A650GF13</accession>
<dbReference type="InterPro" id="IPR011009">
    <property type="entry name" value="Kinase-like_dom_sf"/>
</dbReference>
<dbReference type="Gene3D" id="3.90.1200.10">
    <property type="match status" value="1"/>
</dbReference>
<reference evidence="1 2" key="1">
    <citation type="submission" date="2019-09" db="EMBL/GenBank/DDBJ databases">
        <title>Complete Genome Sequence of Janibacter melonis M714 with both human health impact and industrial applications.</title>
        <authorList>
            <person name="Jin M."/>
            <person name="Zhao Q.R."/>
        </authorList>
    </citation>
    <scope>NUCLEOTIDE SEQUENCE [LARGE SCALE GENOMIC DNA]</scope>
    <source>
        <strain evidence="1 2">M714</strain>
    </source>
</reference>
<dbReference type="RefSeq" id="WP_123093075.1">
    <property type="nucleotide sequence ID" value="NZ_BAAAKD010000029.1"/>
</dbReference>
<dbReference type="Proteomes" id="UP000271708">
    <property type="component" value="Chromosome"/>
</dbReference>
<evidence type="ECO:0008006" key="3">
    <source>
        <dbReference type="Google" id="ProtNLM"/>
    </source>
</evidence>